<accession>A0ABV2XM16</accession>
<reference evidence="1 2" key="1">
    <citation type="submission" date="2024-06" db="EMBL/GenBank/DDBJ databases">
        <title>The Natural Products Discovery Center: Release of the First 8490 Sequenced Strains for Exploring Actinobacteria Biosynthetic Diversity.</title>
        <authorList>
            <person name="Kalkreuter E."/>
            <person name="Kautsar S.A."/>
            <person name="Yang D."/>
            <person name="Bader C.D."/>
            <person name="Teijaro C.N."/>
            <person name="Fluegel L."/>
            <person name="Davis C.M."/>
            <person name="Simpson J.R."/>
            <person name="Lauterbach L."/>
            <person name="Steele A.D."/>
            <person name="Gui C."/>
            <person name="Meng S."/>
            <person name="Li G."/>
            <person name="Viehrig K."/>
            <person name="Ye F."/>
            <person name="Su P."/>
            <person name="Kiefer A.F."/>
            <person name="Nichols A."/>
            <person name="Cepeda A.J."/>
            <person name="Yan W."/>
            <person name="Fan B."/>
            <person name="Jiang Y."/>
            <person name="Adhikari A."/>
            <person name="Zheng C.-J."/>
            <person name="Schuster L."/>
            <person name="Cowan T.M."/>
            <person name="Smanski M.J."/>
            <person name="Chevrette M.G."/>
            <person name="De Carvalho L.P.S."/>
            <person name="Shen B."/>
        </authorList>
    </citation>
    <scope>NUCLEOTIDE SEQUENCE [LARGE SCALE GENOMIC DNA]</scope>
    <source>
        <strain evidence="1 2">NPDC019583</strain>
    </source>
</reference>
<protein>
    <submittedName>
        <fullName evidence="1">Uncharacterized protein</fullName>
    </submittedName>
</protein>
<dbReference type="RefSeq" id="WP_359784441.1">
    <property type="nucleotide sequence ID" value="NZ_JBEYBN010000001.1"/>
</dbReference>
<comment type="caution">
    <text evidence="1">The sequence shown here is derived from an EMBL/GenBank/DDBJ whole genome shotgun (WGS) entry which is preliminary data.</text>
</comment>
<keyword evidence="2" id="KW-1185">Reference proteome</keyword>
<name>A0ABV2XM16_9ACTN</name>
<organism evidence="1 2">
    <name type="scientific">Streptomyces olindensis</name>
    <dbReference type="NCBI Taxonomy" id="358823"/>
    <lineage>
        <taxon>Bacteria</taxon>
        <taxon>Bacillati</taxon>
        <taxon>Actinomycetota</taxon>
        <taxon>Actinomycetes</taxon>
        <taxon>Kitasatosporales</taxon>
        <taxon>Streptomycetaceae</taxon>
        <taxon>Streptomyces</taxon>
    </lineage>
</organism>
<sequence length="70" mass="7994">MNTLREFDTWDRGVDVVAVERVLKGTLRHEELQPEEVRYAARHAKGSARSVAQLLGVTEKTVMNWREADA</sequence>
<evidence type="ECO:0000313" key="2">
    <source>
        <dbReference type="Proteomes" id="UP001550603"/>
    </source>
</evidence>
<proteinExistence type="predicted"/>
<dbReference type="EMBL" id="JBEYBN010000001">
    <property type="protein sequence ID" value="MEU2265025.1"/>
    <property type="molecule type" value="Genomic_DNA"/>
</dbReference>
<gene>
    <name evidence="1" type="ORF">ABZ568_00930</name>
</gene>
<evidence type="ECO:0000313" key="1">
    <source>
        <dbReference type="EMBL" id="MEU2265025.1"/>
    </source>
</evidence>
<dbReference type="Proteomes" id="UP001550603">
    <property type="component" value="Unassembled WGS sequence"/>
</dbReference>